<comment type="caution">
    <text evidence="1">The sequence shown here is derived from an EMBL/GenBank/DDBJ whole genome shotgun (WGS) entry which is preliminary data.</text>
</comment>
<evidence type="ECO:0008006" key="3">
    <source>
        <dbReference type="Google" id="ProtNLM"/>
    </source>
</evidence>
<reference evidence="1 2" key="1">
    <citation type="submission" date="2023-07" db="EMBL/GenBank/DDBJ databases">
        <title>Sorghum-associated microbial communities from plants grown in Nebraska, USA.</title>
        <authorList>
            <person name="Schachtman D."/>
        </authorList>
    </citation>
    <scope>NUCLEOTIDE SEQUENCE [LARGE SCALE GENOMIC DNA]</scope>
    <source>
        <strain evidence="1 2">4129</strain>
    </source>
</reference>
<keyword evidence="2" id="KW-1185">Reference proteome</keyword>
<protein>
    <recommendedName>
        <fullName evidence="3">HEAT repeat domain-containing protein</fullName>
    </recommendedName>
</protein>
<evidence type="ECO:0000313" key="2">
    <source>
        <dbReference type="Proteomes" id="UP001269081"/>
    </source>
</evidence>
<dbReference type="EMBL" id="JAVDWQ010000015">
    <property type="protein sequence ID" value="MDR7211795.1"/>
    <property type="molecule type" value="Genomic_DNA"/>
</dbReference>
<dbReference type="RefSeq" id="WP_310283161.1">
    <property type="nucleotide sequence ID" value="NZ_JAVDWQ010000015.1"/>
</dbReference>
<sequence length="205" mass="24636">MEKIISTKIKKQLDIILELKAQIENWKSYNEDELFQIVKEFEKKPRDEGSFWYEEVLSDKTLASNLLEIANKYPENTKMNIYIVSALGNMIKRYKLESSEEIFNYFLKKTQKKGVALYVSFFLPYLPQFDKYDKKWEYIMSIKKITPLKDAEISFRERIEFFLDQLPITYVQETITFFEQCIIVAKSDYSKKKYKELIEKLEQLS</sequence>
<accession>A0ABU1YDT3</accession>
<evidence type="ECO:0000313" key="1">
    <source>
        <dbReference type="EMBL" id="MDR7211795.1"/>
    </source>
</evidence>
<proteinExistence type="predicted"/>
<name>A0ABU1YDT3_9FLAO</name>
<organism evidence="1 2">
    <name type="scientific">Flavobacterium piscis</name>
    <dbReference type="NCBI Taxonomy" id="1114874"/>
    <lineage>
        <taxon>Bacteria</taxon>
        <taxon>Pseudomonadati</taxon>
        <taxon>Bacteroidota</taxon>
        <taxon>Flavobacteriia</taxon>
        <taxon>Flavobacteriales</taxon>
        <taxon>Flavobacteriaceae</taxon>
        <taxon>Flavobacterium</taxon>
    </lineage>
</organism>
<dbReference type="Proteomes" id="UP001269081">
    <property type="component" value="Unassembled WGS sequence"/>
</dbReference>
<gene>
    <name evidence="1" type="ORF">J2W48_003752</name>
</gene>